<evidence type="ECO:0000313" key="1">
    <source>
        <dbReference type="EMBL" id="ASM71826.1"/>
    </source>
</evidence>
<dbReference type="STRING" id="1402135.SAMN05444149_105225"/>
<reference evidence="1 2" key="1">
    <citation type="submission" date="2017-07" db="EMBL/GenBank/DDBJ databases">
        <title>Genome Sequence of Sulfitobacter pseudonitzschiae Strain SMR1 Isolated from a culture of the Diatom Skeletonema marinoi.</title>
        <authorList>
            <person name="Topel M."/>
            <person name="Pinder M.I.M."/>
            <person name="Johansson O.N."/>
            <person name="Kourtchenko O."/>
            <person name="Godhe A."/>
            <person name="Clarke A.K."/>
        </authorList>
    </citation>
    <scope>NUCLEOTIDE SEQUENCE [LARGE SCALE GENOMIC DNA]</scope>
    <source>
        <strain evidence="1 2">SMR1</strain>
    </source>
</reference>
<dbReference type="OrthoDB" id="7816979at2"/>
<sequence>MQIVLHTGAHFTEEERLVKCLLRNKEDFASKGVAVPGPSRYRKLLRDTFGAMQNTAPAPGARDVLLDAILDAEDADRVILSHAHIFGAPRASVRDGRLYPNAPERMAQMSQLFPNDQIEMFTALRNPAAFLPAVFKASPHETVDEFLGGVDPVDVRWSDMLEEVRAAAPKVNITVWCNEDTPLIWAEIIREMAGLEHNEKIVGGFDVLGDIMSPEGMQRFRAYLKSHPVMTEMQKRRVIAAFLDKYALEDEIEEELDMPGWTDDLVDEMTEIYDEDMLRVQRLPGVTLIAP</sequence>
<accession>A0A221JYL9</accession>
<dbReference type="AlphaFoldDB" id="A0A221JYL9"/>
<organism evidence="1 2">
    <name type="scientific">Pseudosulfitobacter pseudonitzschiae</name>
    <dbReference type="NCBI Taxonomy" id="1402135"/>
    <lineage>
        <taxon>Bacteria</taxon>
        <taxon>Pseudomonadati</taxon>
        <taxon>Pseudomonadota</taxon>
        <taxon>Alphaproteobacteria</taxon>
        <taxon>Rhodobacterales</taxon>
        <taxon>Roseobacteraceae</taxon>
        <taxon>Pseudosulfitobacter</taxon>
    </lineage>
</organism>
<dbReference type="RefSeq" id="WP_089419820.1">
    <property type="nucleotide sequence ID" value="NZ_CP022415.1"/>
</dbReference>
<dbReference type="EMBL" id="CP022415">
    <property type="protein sequence ID" value="ASM71826.1"/>
    <property type="molecule type" value="Genomic_DNA"/>
</dbReference>
<proteinExistence type="predicted"/>
<protein>
    <submittedName>
        <fullName evidence="1">Uncharacterized protein</fullName>
    </submittedName>
</protein>
<evidence type="ECO:0000313" key="2">
    <source>
        <dbReference type="Proteomes" id="UP000199754"/>
    </source>
</evidence>
<gene>
    <name evidence="1" type="ORF">SULPSESMR1_01000</name>
</gene>
<dbReference type="KEGG" id="spse:SULPSESMR1_01000"/>
<name>A0A221JYL9_9RHOB</name>
<dbReference type="Proteomes" id="UP000199754">
    <property type="component" value="Chromosome"/>
</dbReference>
<keyword evidence="2" id="KW-1185">Reference proteome</keyword>